<sequence>MTPNIIRARADLSPGERIVWLNISNNVFLDQIVAPGDRVDLIVTHQEEGKLVTERLFSDVLVIQRDTDDKGKMVVKVVLPLSEAERLIYYQNTANQIRVLLSDQIEQRTVEGSGLP</sequence>
<feature type="domain" description="Flp pilus assembly protein RcpC/CpaB" evidence="1">
    <location>
        <begin position="11"/>
        <end position="67"/>
    </location>
</feature>
<comment type="caution">
    <text evidence="2">The sequence shown here is derived from an EMBL/GenBank/DDBJ whole genome shotgun (WGS) entry which is preliminary data.</text>
</comment>
<evidence type="ECO:0000259" key="1">
    <source>
        <dbReference type="Pfam" id="PF16976"/>
    </source>
</evidence>
<dbReference type="OrthoDB" id="2989382at2"/>
<evidence type="ECO:0000313" key="2">
    <source>
        <dbReference type="EMBL" id="OAR05128.1"/>
    </source>
</evidence>
<organism evidence="2 3">
    <name type="scientific">Hydrogenibacillus schlegelii</name>
    <name type="common">Bacillus schlegelii</name>
    <dbReference type="NCBI Taxonomy" id="1484"/>
    <lineage>
        <taxon>Bacteria</taxon>
        <taxon>Bacillati</taxon>
        <taxon>Bacillota</taxon>
        <taxon>Bacilli</taxon>
        <taxon>Bacillales</taxon>
        <taxon>Bacillales Family X. Incertae Sedis</taxon>
        <taxon>Hydrogenibacillus</taxon>
    </lineage>
</organism>
<accession>A0A132MH98</accession>
<dbReference type="InterPro" id="IPR031571">
    <property type="entry name" value="RcpC_dom"/>
</dbReference>
<dbReference type="AlphaFoldDB" id="A0A132MH98"/>
<gene>
    <name evidence="2" type="ORF">SA87_08230</name>
</gene>
<dbReference type="RefSeq" id="WP_066198623.1">
    <property type="nucleotide sequence ID" value="NZ_CBCSAS010000027.1"/>
</dbReference>
<dbReference type="Proteomes" id="UP000243024">
    <property type="component" value="Unassembled WGS sequence"/>
</dbReference>
<dbReference type="Pfam" id="PF16976">
    <property type="entry name" value="RcpC"/>
    <property type="match status" value="1"/>
</dbReference>
<protein>
    <recommendedName>
        <fullName evidence="1">Flp pilus assembly protein RcpC/CpaB domain-containing protein</fullName>
    </recommendedName>
</protein>
<dbReference type="EMBL" id="JXBB01000004">
    <property type="protein sequence ID" value="OAR05128.1"/>
    <property type="molecule type" value="Genomic_DNA"/>
</dbReference>
<evidence type="ECO:0000313" key="3">
    <source>
        <dbReference type="Proteomes" id="UP000243024"/>
    </source>
</evidence>
<keyword evidence="3" id="KW-1185">Reference proteome</keyword>
<name>A0A132MH98_HYDSH</name>
<reference evidence="2 3" key="1">
    <citation type="submission" date="2015-09" db="EMBL/GenBank/DDBJ databases">
        <title>Draft genome sequence of Hydrogenibacillus schlegelii DSM 2000.</title>
        <authorList>
            <person name="Hemp J."/>
        </authorList>
    </citation>
    <scope>NUCLEOTIDE SEQUENCE [LARGE SCALE GENOMIC DNA]</scope>
    <source>
        <strain evidence="2 3">MA 48</strain>
    </source>
</reference>
<proteinExistence type="predicted"/>
<dbReference type="STRING" id="1484.SA87_08230"/>